<name>A2G0U8_TRIV3</name>
<gene>
    <name evidence="1" type="ORF">TVAG_084450</name>
</gene>
<reference evidence="1" key="2">
    <citation type="journal article" date="2007" name="Science">
        <title>Draft genome sequence of the sexually transmitted pathogen Trichomonas vaginalis.</title>
        <authorList>
            <person name="Carlton J.M."/>
            <person name="Hirt R.P."/>
            <person name="Silva J.C."/>
            <person name="Delcher A.L."/>
            <person name="Schatz M."/>
            <person name="Zhao Q."/>
            <person name="Wortman J.R."/>
            <person name="Bidwell S.L."/>
            <person name="Alsmark U.C.M."/>
            <person name="Besteiro S."/>
            <person name="Sicheritz-Ponten T."/>
            <person name="Noel C.J."/>
            <person name="Dacks J.B."/>
            <person name="Foster P.G."/>
            <person name="Simillion C."/>
            <person name="Van de Peer Y."/>
            <person name="Miranda-Saavedra D."/>
            <person name="Barton G.J."/>
            <person name="Westrop G.D."/>
            <person name="Mueller S."/>
            <person name="Dessi D."/>
            <person name="Fiori P.L."/>
            <person name="Ren Q."/>
            <person name="Paulsen I."/>
            <person name="Zhang H."/>
            <person name="Bastida-Corcuera F.D."/>
            <person name="Simoes-Barbosa A."/>
            <person name="Brown M.T."/>
            <person name="Hayes R.D."/>
            <person name="Mukherjee M."/>
            <person name="Okumura C.Y."/>
            <person name="Schneider R."/>
            <person name="Smith A.J."/>
            <person name="Vanacova S."/>
            <person name="Villalvazo M."/>
            <person name="Haas B.J."/>
            <person name="Pertea M."/>
            <person name="Feldblyum T.V."/>
            <person name="Utterback T.R."/>
            <person name="Shu C.L."/>
            <person name="Osoegawa K."/>
            <person name="de Jong P.J."/>
            <person name="Hrdy I."/>
            <person name="Horvathova L."/>
            <person name="Zubacova Z."/>
            <person name="Dolezal P."/>
            <person name="Malik S.B."/>
            <person name="Logsdon J.M. Jr."/>
            <person name="Henze K."/>
            <person name="Gupta A."/>
            <person name="Wang C.C."/>
            <person name="Dunne R.L."/>
            <person name="Upcroft J.A."/>
            <person name="Upcroft P."/>
            <person name="White O."/>
            <person name="Salzberg S.L."/>
            <person name="Tang P."/>
            <person name="Chiu C.-H."/>
            <person name="Lee Y.-S."/>
            <person name="Embley T.M."/>
            <person name="Coombs G.H."/>
            <person name="Mottram J.C."/>
            <person name="Tachezy J."/>
            <person name="Fraser-Liggett C.M."/>
            <person name="Johnson P.J."/>
        </authorList>
    </citation>
    <scope>NUCLEOTIDE SEQUENCE [LARGE SCALE GENOMIC DNA]</scope>
    <source>
        <strain evidence="1">G3</strain>
    </source>
</reference>
<dbReference type="AlphaFoldDB" id="A2G0U8"/>
<dbReference type="VEuPathDB" id="TrichDB:TVAG_084450"/>
<dbReference type="RefSeq" id="XP_001302144.1">
    <property type="nucleotide sequence ID" value="XM_001302143.1"/>
</dbReference>
<dbReference type="VEuPathDB" id="TrichDB:TVAGG3_0293860"/>
<evidence type="ECO:0000313" key="2">
    <source>
        <dbReference type="Proteomes" id="UP000001542"/>
    </source>
</evidence>
<dbReference type="EMBL" id="DS114222">
    <property type="protein sequence ID" value="EAX89214.1"/>
    <property type="molecule type" value="Genomic_DNA"/>
</dbReference>
<dbReference type="Proteomes" id="UP000001542">
    <property type="component" value="Unassembled WGS sequence"/>
</dbReference>
<evidence type="ECO:0000313" key="1">
    <source>
        <dbReference type="EMBL" id="EAX89214.1"/>
    </source>
</evidence>
<dbReference type="OrthoDB" id="10570537at2759"/>
<protein>
    <submittedName>
        <fullName evidence="1">Uncharacterized protein</fullName>
    </submittedName>
</protein>
<organism evidence="1 2">
    <name type="scientific">Trichomonas vaginalis (strain ATCC PRA-98 / G3)</name>
    <dbReference type="NCBI Taxonomy" id="412133"/>
    <lineage>
        <taxon>Eukaryota</taxon>
        <taxon>Metamonada</taxon>
        <taxon>Parabasalia</taxon>
        <taxon>Trichomonadida</taxon>
        <taxon>Trichomonadidae</taxon>
        <taxon>Trichomonas</taxon>
    </lineage>
</organism>
<proteinExistence type="predicted"/>
<dbReference type="InParanoid" id="A2G0U8"/>
<sequence length="410" mass="45762">MTYLSEFGSDFPISNGIKSVFDKCRSLKTVTRFIRTLLSVCYAYEDNSLLIIPLKYLQTSKACREIIDYISNPQQKPFSGIIFTKFQCKITEISSLPSDTPKFIVVLESGEYITYLINNDAEPTIVSKRFSIAGLVDTCKVFFPYLACYVKENDKYNVYAASLIAPNFTLGKQCITNKIYPFYVTSPSVYIIKDDGLYGCSLDETGQRIFPRELSLVVEAKGLVHIRTNSGFYLYQPDTSEILRVEGRKITSTKLDEKAREASILFAIGPVLIGLCKKSIIEFDFINGNVKAEKETKETDSWILSLEESYGAVMLGSGAYSLSRTSVPPTINLFASPKEIKEQLKRAKEATGTVATSIILMANRSPYLAAVLMKDELKAEIATAPPPGSLQDFLRPTLIKINNLLQSKPE</sequence>
<keyword evidence="2" id="KW-1185">Reference proteome</keyword>
<reference evidence="1" key="1">
    <citation type="submission" date="2006-10" db="EMBL/GenBank/DDBJ databases">
        <authorList>
            <person name="Amadeo P."/>
            <person name="Zhao Q."/>
            <person name="Wortman J."/>
            <person name="Fraser-Liggett C."/>
            <person name="Carlton J."/>
        </authorList>
    </citation>
    <scope>NUCLEOTIDE SEQUENCE</scope>
    <source>
        <strain evidence="1">G3</strain>
    </source>
</reference>
<accession>A2G0U8</accession>
<dbReference type="KEGG" id="tva:4746883"/>